<proteinExistence type="predicted"/>
<name>A0ABR4G9I2_9EURO</name>
<reference evidence="1 2" key="1">
    <citation type="submission" date="2024-07" db="EMBL/GenBank/DDBJ databases">
        <title>Section-level genome sequencing and comparative genomics of Aspergillus sections Usti and Cavernicolus.</title>
        <authorList>
            <consortium name="Lawrence Berkeley National Laboratory"/>
            <person name="Nybo J.L."/>
            <person name="Vesth T.C."/>
            <person name="Theobald S."/>
            <person name="Frisvad J.C."/>
            <person name="Larsen T.O."/>
            <person name="Kjaerboelling I."/>
            <person name="Rothschild-Mancinelli K."/>
            <person name="Lyhne E.K."/>
            <person name="Kogle M.E."/>
            <person name="Barry K."/>
            <person name="Clum A."/>
            <person name="Na H."/>
            <person name="Ledsgaard L."/>
            <person name="Lin J."/>
            <person name="Lipzen A."/>
            <person name="Kuo A."/>
            <person name="Riley R."/>
            <person name="Mondo S."/>
            <person name="Labutti K."/>
            <person name="Haridas S."/>
            <person name="Pangalinan J."/>
            <person name="Salamov A.A."/>
            <person name="Simmons B.A."/>
            <person name="Magnuson J.K."/>
            <person name="Chen J."/>
            <person name="Drula E."/>
            <person name="Henrissat B."/>
            <person name="Wiebenga A."/>
            <person name="Lubbers R.J."/>
            <person name="Gomes A.C."/>
            <person name="Makela M.R."/>
            <person name="Stajich J."/>
            <person name="Grigoriev I.V."/>
            <person name="Mortensen U.H."/>
            <person name="De Vries R.P."/>
            <person name="Baker S.E."/>
            <person name="Andersen M.R."/>
        </authorList>
    </citation>
    <scope>NUCLEOTIDE SEQUENCE [LARGE SCALE GENOMIC DNA]</scope>
    <source>
        <strain evidence="1 2">CBS 209.92</strain>
    </source>
</reference>
<organism evidence="1 2">
    <name type="scientific">Aspergillus keveii</name>
    <dbReference type="NCBI Taxonomy" id="714993"/>
    <lineage>
        <taxon>Eukaryota</taxon>
        <taxon>Fungi</taxon>
        <taxon>Dikarya</taxon>
        <taxon>Ascomycota</taxon>
        <taxon>Pezizomycotina</taxon>
        <taxon>Eurotiomycetes</taxon>
        <taxon>Eurotiomycetidae</taxon>
        <taxon>Eurotiales</taxon>
        <taxon>Aspergillaceae</taxon>
        <taxon>Aspergillus</taxon>
        <taxon>Aspergillus subgen. Nidulantes</taxon>
    </lineage>
</organism>
<dbReference type="EMBL" id="JBFTWV010000033">
    <property type="protein sequence ID" value="KAL2795682.1"/>
    <property type="molecule type" value="Genomic_DNA"/>
</dbReference>
<keyword evidence="2" id="KW-1185">Reference proteome</keyword>
<gene>
    <name evidence="1" type="ORF">BJX66DRAFT_336803</name>
</gene>
<evidence type="ECO:0000313" key="1">
    <source>
        <dbReference type="EMBL" id="KAL2795682.1"/>
    </source>
</evidence>
<sequence length="90" mass="10204">MPTPLDRAMNSKNLVLGFAGMVTAAAVWAIWGNEMFPAESDPQGDPANWTLDEMHRWLRARGLLPHEKATREELLERIRANLRHAPRTSN</sequence>
<evidence type="ECO:0008006" key="3">
    <source>
        <dbReference type="Google" id="ProtNLM"/>
    </source>
</evidence>
<dbReference type="Proteomes" id="UP001610563">
    <property type="component" value="Unassembled WGS sequence"/>
</dbReference>
<comment type="caution">
    <text evidence="1">The sequence shown here is derived from an EMBL/GenBank/DDBJ whole genome shotgun (WGS) entry which is preliminary data.</text>
</comment>
<protein>
    <recommendedName>
        <fullName evidence="3">STE24 endopeptidase</fullName>
    </recommendedName>
</protein>
<evidence type="ECO:0000313" key="2">
    <source>
        <dbReference type="Proteomes" id="UP001610563"/>
    </source>
</evidence>
<accession>A0ABR4G9I2</accession>